<feature type="transmembrane region" description="Helical" evidence="6">
    <location>
        <begin position="217"/>
        <end position="236"/>
    </location>
</feature>
<keyword evidence="5 6" id="KW-0472">Membrane</keyword>
<reference evidence="7 8" key="1">
    <citation type="submission" date="2016-11" db="EMBL/GenBank/DDBJ databases">
        <authorList>
            <person name="Jaros S."/>
            <person name="Januszkiewicz K."/>
            <person name="Wedrychowicz H."/>
        </authorList>
    </citation>
    <scope>NUCLEOTIDE SEQUENCE [LARGE SCALE GENOMIC DNA]</scope>
    <source>
        <strain evidence="7 8">DSM 22153</strain>
    </source>
</reference>
<dbReference type="GO" id="GO:0044341">
    <property type="term" value="P:sodium-dependent phosphate transport"/>
    <property type="evidence" value="ECO:0007669"/>
    <property type="project" value="InterPro"/>
</dbReference>
<dbReference type="InterPro" id="IPR003841">
    <property type="entry name" value="Na/Pi_transpt"/>
</dbReference>
<dbReference type="Proteomes" id="UP000186002">
    <property type="component" value="Unassembled WGS sequence"/>
</dbReference>
<dbReference type="Pfam" id="PF02690">
    <property type="entry name" value="Na_Pi_cotrans"/>
    <property type="match status" value="2"/>
</dbReference>
<feature type="transmembrane region" description="Helical" evidence="6">
    <location>
        <begin position="278"/>
        <end position="297"/>
    </location>
</feature>
<feature type="transmembrane region" description="Helical" evidence="6">
    <location>
        <begin position="248"/>
        <end position="266"/>
    </location>
</feature>
<dbReference type="OrthoDB" id="9763003at2"/>
<evidence type="ECO:0000256" key="1">
    <source>
        <dbReference type="ARBA" id="ARBA00004651"/>
    </source>
</evidence>
<dbReference type="GO" id="GO:0005886">
    <property type="term" value="C:plasma membrane"/>
    <property type="evidence" value="ECO:0007669"/>
    <property type="project" value="UniProtKB-SubCell"/>
</dbReference>
<organism evidence="7 8">
    <name type="scientific">Roseibium suaedae</name>
    <dbReference type="NCBI Taxonomy" id="735517"/>
    <lineage>
        <taxon>Bacteria</taxon>
        <taxon>Pseudomonadati</taxon>
        <taxon>Pseudomonadota</taxon>
        <taxon>Alphaproteobacteria</taxon>
        <taxon>Hyphomicrobiales</taxon>
        <taxon>Stappiaceae</taxon>
        <taxon>Roseibium</taxon>
    </lineage>
</organism>
<feature type="transmembrane region" description="Helical" evidence="6">
    <location>
        <begin position="69"/>
        <end position="90"/>
    </location>
</feature>
<feature type="transmembrane region" description="Helical" evidence="6">
    <location>
        <begin position="6"/>
        <end position="26"/>
    </location>
</feature>
<evidence type="ECO:0000256" key="6">
    <source>
        <dbReference type="SAM" id="Phobius"/>
    </source>
</evidence>
<keyword evidence="4 6" id="KW-1133">Transmembrane helix</keyword>
<comment type="subcellular location">
    <subcellularLocation>
        <location evidence="1">Cell membrane</location>
        <topology evidence="1">Multi-pass membrane protein</topology>
    </subcellularLocation>
</comment>
<sequence>MTTHILALSGGIGIFLFGMFVLTDALRQLASARMRSVLTHFTRSPYSGAVAGMFTTAVIQSSSATMVTVISFVGAGLITFPQALGVIYGANIGTTITGWIVALVGLKLSLSTVALPALLVASLMRAAGNTLISRIGLVLAGFCLIFIGLGMMQEGAAVFQDLLTPQSFPADTWTGRLSLILLGAVITLIIQSSSAGVAMVLVLFSAGSLTLTQGASMIVGMDVGTTATAMLATLGGSRNMRRTAMAHVFYNLITGTMAFLFLGLITKGLATVFAANDPAALVAFHSLVNILGAAILLPASGAFARMIIALTPSEEESLTDALDRKLLPDTLSALTAVQTAQTRIAHRIFAVLSHAIGQKDKPRSTASPDADIGFALGELETFLSAIQADPDRPRETGLFSDLLHETDHLRRLLKRSERLEFIPTLLSDRKLRRPTLVFGAILCRAEKDDTGKIARRLARLEHWVEQRTYQHRRSLLLGEHAGIYSLPEVFAHTDALRWLQRSLHHAARITAYEAEARTLLRNGKS</sequence>
<protein>
    <submittedName>
        <fullName evidence="7">Phosphate:Na+ symporter</fullName>
    </submittedName>
</protein>
<proteinExistence type="predicted"/>
<evidence type="ECO:0000256" key="4">
    <source>
        <dbReference type="ARBA" id="ARBA00022989"/>
    </source>
</evidence>
<feature type="transmembrane region" description="Helical" evidence="6">
    <location>
        <begin position="96"/>
        <end position="119"/>
    </location>
</feature>
<evidence type="ECO:0000313" key="7">
    <source>
        <dbReference type="EMBL" id="SHM69008.1"/>
    </source>
</evidence>
<dbReference type="STRING" id="735517.SAMN05444272_2977"/>
<keyword evidence="2" id="KW-1003">Cell membrane</keyword>
<dbReference type="GO" id="GO:0005436">
    <property type="term" value="F:sodium:phosphate symporter activity"/>
    <property type="evidence" value="ECO:0007669"/>
    <property type="project" value="InterPro"/>
</dbReference>
<evidence type="ECO:0000256" key="2">
    <source>
        <dbReference type="ARBA" id="ARBA00022475"/>
    </source>
</evidence>
<name>A0A1M7KTW1_9HYPH</name>
<evidence type="ECO:0000256" key="5">
    <source>
        <dbReference type="ARBA" id="ARBA00023136"/>
    </source>
</evidence>
<dbReference type="AlphaFoldDB" id="A0A1M7KTW1"/>
<dbReference type="PANTHER" id="PTHR10010">
    <property type="entry name" value="SOLUTE CARRIER FAMILY 34 SODIUM PHOSPHATE , MEMBER 2-RELATED"/>
    <property type="match status" value="1"/>
</dbReference>
<keyword evidence="3 6" id="KW-0812">Transmembrane</keyword>
<accession>A0A1M7KTW1</accession>
<dbReference type="PANTHER" id="PTHR10010:SF46">
    <property type="entry name" value="SODIUM-DEPENDENT PHOSPHATE TRANSPORT PROTEIN 2B"/>
    <property type="match status" value="1"/>
</dbReference>
<dbReference type="NCBIfam" id="NF037997">
    <property type="entry name" value="Na_Pi_symport"/>
    <property type="match status" value="1"/>
</dbReference>
<feature type="transmembrane region" description="Helical" evidence="6">
    <location>
        <begin position="173"/>
        <end position="190"/>
    </location>
</feature>
<dbReference type="EMBL" id="FRBW01000003">
    <property type="protein sequence ID" value="SHM69008.1"/>
    <property type="molecule type" value="Genomic_DNA"/>
</dbReference>
<evidence type="ECO:0000313" key="8">
    <source>
        <dbReference type="Proteomes" id="UP000186002"/>
    </source>
</evidence>
<feature type="transmembrane region" description="Helical" evidence="6">
    <location>
        <begin position="131"/>
        <end position="153"/>
    </location>
</feature>
<evidence type="ECO:0000256" key="3">
    <source>
        <dbReference type="ARBA" id="ARBA00022692"/>
    </source>
</evidence>
<dbReference type="RefSeq" id="WP_073014105.1">
    <property type="nucleotide sequence ID" value="NZ_FRBW01000003.1"/>
</dbReference>
<keyword evidence="8" id="KW-1185">Reference proteome</keyword>
<gene>
    <name evidence="7" type="ORF">SAMN05444272_2977</name>
</gene>